<sequence length="81" mass="9321">MYIIENGMHIKEVIIVNIANGFYQVCFTDRRGSIKLRESRLYKTIGEAATKNSAAKNELSKLHKKKNTIHHMITNVDIMDD</sequence>
<proteinExistence type="predicted"/>
<protein>
    <submittedName>
        <fullName evidence="1">Uncharacterized protein</fullName>
    </submittedName>
</protein>
<reference evidence="1 2" key="1">
    <citation type="submission" date="2018-08" db="EMBL/GenBank/DDBJ databases">
        <title>A genome reference for cultivated species of the human gut microbiota.</title>
        <authorList>
            <person name="Zou Y."/>
            <person name="Xue W."/>
            <person name="Luo G."/>
        </authorList>
    </citation>
    <scope>NUCLEOTIDE SEQUENCE [LARGE SCALE GENOMIC DNA]</scope>
    <source>
        <strain evidence="1 2">AM44-11BH</strain>
    </source>
</reference>
<organism evidence="1 2">
    <name type="scientific">Eubacterium ventriosum</name>
    <dbReference type="NCBI Taxonomy" id="39496"/>
    <lineage>
        <taxon>Bacteria</taxon>
        <taxon>Bacillati</taxon>
        <taxon>Bacillota</taxon>
        <taxon>Clostridia</taxon>
        <taxon>Eubacteriales</taxon>
        <taxon>Eubacteriaceae</taxon>
        <taxon>Eubacterium</taxon>
    </lineage>
</organism>
<name>A0A413R8H9_9FIRM</name>
<evidence type="ECO:0000313" key="2">
    <source>
        <dbReference type="Proteomes" id="UP000284779"/>
    </source>
</evidence>
<gene>
    <name evidence="1" type="ORF">DW944_05795</name>
</gene>
<dbReference type="EMBL" id="QSFD01000005">
    <property type="protein sequence ID" value="RHA18586.1"/>
    <property type="molecule type" value="Genomic_DNA"/>
</dbReference>
<accession>A0A413R8H9</accession>
<keyword evidence="2" id="KW-1185">Reference proteome</keyword>
<comment type="caution">
    <text evidence="1">The sequence shown here is derived from an EMBL/GenBank/DDBJ whole genome shotgun (WGS) entry which is preliminary data.</text>
</comment>
<dbReference type="Proteomes" id="UP000284779">
    <property type="component" value="Unassembled WGS sequence"/>
</dbReference>
<dbReference type="AlphaFoldDB" id="A0A413R8H9"/>
<evidence type="ECO:0000313" key="1">
    <source>
        <dbReference type="EMBL" id="RHA18586.1"/>
    </source>
</evidence>